<dbReference type="EMBL" id="JAKJXP020000019">
    <property type="protein sequence ID" value="KAK7754626.1"/>
    <property type="molecule type" value="Genomic_DNA"/>
</dbReference>
<dbReference type="GO" id="GO:0006538">
    <property type="term" value="P:L-glutamate catabolic process"/>
    <property type="evidence" value="ECO:0007669"/>
    <property type="project" value="TreeGrafter"/>
</dbReference>
<evidence type="ECO:0000313" key="3">
    <source>
        <dbReference type="EMBL" id="KAK7754626.1"/>
    </source>
</evidence>
<protein>
    <submittedName>
        <fullName evidence="3">Glutamate decarboxylase gad1</fullName>
    </submittedName>
</protein>
<dbReference type="SUPFAM" id="SSF53383">
    <property type="entry name" value="PLP-dependent transferases"/>
    <property type="match status" value="1"/>
</dbReference>
<proteinExistence type="inferred from homology"/>
<dbReference type="Gene3D" id="3.90.1150.160">
    <property type="match status" value="1"/>
</dbReference>
<dbReference type="PANTHER" id="PTHR43321">
    <property type="entry name" value="GLUTAMATE DECARBOXYLASE"/>
    <property type="match status" value="1"/>
</dbReference>
<accession>A0AAN9YRF9</accession>
<evidence type="ECO:0000256" key="2">
    <source>
        <dbReference type="SAM" id="MobiDB-lite"/>
    </source>
</evidence>
<sequence>MYFYPQALWHSYHKYGLVTLGVGWIVWRDAAFLPAPAPRLRDTLPGRGGAENSLHAELLAPRPGTHVVVQYYNLAPGLPVVAFRFAEFCRAFPRLRQELMSLLMRARQWIIPSYALPPGEDATGDPAGTLIDGDEQDLSAILKKQRPADQSGPIRQIKGEAREESREVTEDSRRLAEGIYRGCVLRLLRMSE</sequence>
<organism evidence="3 4">
    <name type="scientific">Diatrype stigma</name>
    <dbReference type="NCBI Taxonomy" id="117547"/>
    <lineage>
        <taxon>Eukaryota</taxon>
        <taxon>Fungi</taxon>
        <taxon>Dikarya</taxon>
        <taxon>Ascomycota</taxon>
        <taxon>Pezizomycotina</taxon>
        <taxon>Sordariomycetes</taxon>
        <taxon>Xylariomycetidae</taxon>
        <taxon>Xylariales</taxon>
        <taxon>Diatrypaceae</taxon>
        <taxon>Diatrype</taxon>
    </lineage>
</organism>
<evidence type="ECO:0000313" key="4">
    <source>
        <dbReference type="Proteomes" id="UP001320420"/>
    </source>
</evidence>
<dbReference type="InterPro" id="IPR015424">
    <property type="entry name" value="PyrdxlP-dep_Trfase"/>
</dbReference>
<comment type="similarity">
    <text evidence="1">Belongs to the group II decarboxylase family.</text>
</comment>
<dbReference type="GO" id="GO:0030170">
    <property type="term" value="F:pyridoxal phosphate binding"/>
    <property type="evidence" value="ECO:0007669"/>
    <property type="project" value="InterPro"/>
</dbReference>
<dbReference type="InterPro" id="IPR010107">
    <property type="entry name" value="Glutamate_decarboxylase"/>
</dbReference>
<comment type="caution">
    <text evidence="3">The sequence shown here is derived from an EMBL/GenBank/DDBJ whole genome shotgun (WGS) entry which is preliminary data.</text>
</comment>
<gene>
    <name evidence="3" type="primary">GAD1</name>
    <name evidence="3" type="ORF">SLS62_003410</name>
</gene>
<dbReference type="GO" id="GO:0005829">
    <property type="term" value="C:cytosol"/>
    <property type="evidence" value="ECO:0007669"/>
    <property type="project" value="TreeGrafter"/>
</dbReference>
<dbReference type="GO" id="GO:0004351">
    <property type="term" value="F:glutamate decarboxylase activity"/>
    <property type="evidence" value="ECO:0007669"/>
    <property type="project" value="InterPro"/>
</dbReference>
<dbReference type="PANTHER" id="PTHR43321:SF3">
    <property type="entry name" value="GLUTAMATE DECARBOXYLASE"/>
    <property type="match status" value="1"/>
</dbReference>
<feature type="compositionally biased region" description="Basic and acidic residues" evidence="2">
    <location>
        <begin position="157"/>
        <end position="170"/>
    </location>
</feature>
<dbReference type="Proteomes" id="UP001320420">
    <property type="component" value="Unassembled WGS sequence"/>
</dbReference>
<name>A0AAN9YRF9_9PEZI</name>
<feature type="region of interest" description="Disordered" evidence="2">
    <location>
        <begin position="144"/>
        <end position="170"/>
    </location>
</feature>
<evidence type="ECO:0000256" key="1">
    <source>
        <dbReference type="ARBA" id="ARBA00009533"/>
    </source>
</evidence>
<keyword evidence="4" id="KW-1185">Reference proteome</keyword>
<reference evidence="3 4" key="1">
    <citation type="submission" date="2024-02" db="EMBL/GenBank/DDBJ databases">
        <title>De novo assembly and annotation of 12 fungi associated with fruit tree decline syndrome in Ontario, Canada.</title>
        <authorList>
            <person name="Sulman M."/>
            <person name="Ellouze W."/>
            <person name="Ilyukhin E."/>
        </authorList>
    </citation>
    <scope>NUCLEOTIDE SEQUENCE [LARGE SCALE GENOMIC DNA]</scope>
    <source>
        <strain evidence="3 4">M11/M66-122</strain>
    </source>
</reference>
<dbReference type="AlphaFoldDB" id="A0AAN9YRF9"/>